<keyword evidence="2" id="KW-1185">Reference proteome</keyword>
<proteinExistence type="predicted"/>
<name>A0ACC7NWR3_9BACL</name>
<gene>
    <name evidence="1" type="ORF">ACI1P1_07580</name>
</gene>
<dbReference type="EMBL" id="JBJURJ010000004">
    <property type="protein sequence ID" value="MFM9328141.1"/>
    <property type="molecule type" value="Genomic_DNA"/>
</dbReference>
<evidence type="ECO:0000313" key="2">
    <source>
        <dbReference type="Proteomes" id="UP001631969"/>
    </source>
</evidence>
<organism evidence="1 2">
    <name type="scientific">Paenibacillus mesotrionivorans</name>
    <dbReference type="NCBI Taxonomy" id="3160968"/>
    <lineage>
        <taxon>Bacteria</taxon>
        <taxon>Bacillati</taxon>
        <taxon>Bacillota</taxon>
        <taxon>Bacilli</taxon>
        <taxon>Bacillales</taxon>
        <taxon>Paenibacillaceae</taxon>
        <taxon>Paenibacillus</taxon>
    </lineage>
</organism>
<accession>A0ACC7NWR3</accession>
<sequence>MPQFDLFIRSAVLKREQVDQWGSYPFCLPVVRTLDKLDFRSRVTFLVGENGTGKSTLLEAIAVNYGFNPEGGSKNFNFSTFETHSPLGDFLTLWKGPYRAEDGFFLRAESFYNVASEVDRLALWESYGGSLHRQSHGESFMSLLLHRFRGKGIYLLDEPEAALSPMRQLAMMARMRDLVEDGSQFIIATHSPILLGYPGADILVLGEDGPVLTPYEETEHYTLTRAFLQHPQRILDELFRE</sequence>
<comment type="caution">
    <text evidence="1">The sequence shown here is derived from an EMBL/GenBank/DDBJ whole genome shotgun (WGS) entry which is preliminary data.</text>
</comment>
<dbReference type="Proteomes" id="UP001631969">
    <property type="component" value="Unassembled WGS sequence"/>
</dbReference>
<protein>
    <submittedName>
        <fullName evidence="1">AAA family ATPase</fullName>
    </submittedName>
</protein>
<evidence type="ECO:0000313" key="1">
    <source>
        <dbReference type="EMBL" id="MFM9328141.1"/>
    </source>
</evidence>
<reference evidence="1" key="1">
    <citation type="submission" date="2024-12" db="EMBL/GenBank/DDBJ databases">
        <authorList>
            <person name="Wu N."/>
        </authorList>
    </citation>
    <scope>NUCLEOTIDE SEQUENCE</scope>
    <source>
        <strain evidence="1">P15</strain>
    </source>
</reference>